<keyword evidence="6 12" id="KW-0999">Mitochondrion inner membrane</keyword>
<protein>
    <recommendedName>
        <fullName evidence="3 12">Cytochrome b-c1 complex subunit 7</fullName>
    </recommendedName>
</protein>
<dbReference type="FunCoup" id="A0A7M7RFP9">
    <property type="interactions" value="1561"/>
</dbReference>
<dbReference type="Pfam" id="PF02271">
    <property type="entry name" value="UCR_14kD"/>
    <property type="match status" value="1"/>
</dbReference>
<comment type="subcellular location">
    <subcellularLocation>
        <location evidence="1">Mitochondrion inner membrane</location>
        <topology evidence="1">Peripheral membrane protein</topology>
        <orientation evidence="1">Matrix side</orientation>
    </subcellularLocation>
</comment>
<reference evidence="13" key="2">
    <citation type="submission" date="2021-01" db="UniProtKB">
        <authorList>
            <consortium name="EnsemblMetazoa"/>
        </authorList>
    </citation>
    <scope>IDENTIFICATION</scope>
</reference>
<organism evidence="13 14">
    <name type="scientific">Strongylocentrotus purpuratus</name>
    <name type="common">Purple sea urchin</name>
    <dbReference type="NCBI Taxonomy" id="7668"/>
    <lineage>
        <taxon>Eukaryota</taxon>
        <taxon>Metazoa</taxon>
        <taxon>Echinodermata</taxon>
        <taxon>Eleutherozoa</taxon>
        <taxon>Echinozoa</taxon>
        <taxon>Echinoidea</taxon>
        <taxon>Euechinoidea</taxon>
        <taxon>Echinacea</taxon>
        <taxon>Camarodonta</taxon>
        <taxon>Echinidea</taxon>
        <taxon>Strongylocentrotidae</taxon>
        <taxon>Strongylocentrotus</taxon>
    </lineage>
</organism>
<dbReference type="RefSeq" id="XP_790921.1">
    <property type="nucleotide sequence ID" value="XM_785828.5"/>
</dbReference>
<dbReference type="CTD" id="7381"/>
<comment type="subunit">
    <text evidence="10">Component of the ubiquinol-cytochrome c oxidoreductase (cytochrome b-c1 complex, complex III, CIII), a multisubunit enzyme composed of 3 respiratory subunits cytochrome b, cytochrome c1 and Rieske protein, 2 core protein subunits, and additional low-molecular weight protein subunits. The complex exists as an obligatory dimer and forms supercomplexes (SCs) in the inner mitochondrial membrane with cytochrome c oxidase (complex IV, CIV).</text>
</comment>
<keyword evidence="4 12" id="KW-0813">Transport</keyword>
<accession>A0A7M7RFP9</accession>
<keyword evidence="8 12" id="KW-0496">Mitochondrion</keyword>
<sequence>MSVATKSTPLFGGFRKWYYSLCGFNQLGLRRDDTLRSNPIVEEAIRRLPENEYNDRVFRIKRALDLSLKHSILPKDQWTKFEEDSRYLKPFLDEVEKEFTEKAEWNKR</sequence>
<dbReference type="GO" id="GO:0006122">
    <property type="term" value="P:mitochondrial electron transport, ubiquinol to cytochrome c"/>
    <property type="evidence" value="ECO:0000318"/>
    <property type="project" value="GO_Central"/>
</dbReference>
<keyword evidence="5 12" id="KW-0679">Respiratory chain</keyword>
<dbReference type="PANTHER" id="PTHR12022">
    <property type="entry name" value="UBIQUINOL-CYTOCHROME C REDUCTASE COMPLEX 14 KD PROTEIN"/>
    <property type="match status" value="1"/>
</dbReference>
<comment type="subunit">
    <text evidence="11">Component of the ubiquinol-cytochrome c oxidoreductase (cytochrome b-c1 complex, complex III, CIII), a multisubunit enzyme composed of 11 subunits. The complex is composed of 3 respiratory subunits cytochrome b, cytochrome c1 and Rieske protein UQCRFS1, 2 core protein subunits UQCRC1/QCR1 and UQCRC2/QCR2, and 6 low-molecular weight protein subunits UQCRH/QCR6, UQCRB/QCR7, UQCRQ/QCR8, UQCR10/QCR9, UQCR11/QCR10 and subunit 9, the cleavage product of Rieske protein UQCRFS1. The complex exists as an obligatory dimer and forms supercomplexes (SCs) in the inner mitochondrial membrane with NADH-ubiquinone oxidoreductase (complex I, CI) and cytochrome c oxidase (complex IV, CIV), resulting in different assemblies (supercomplex SCI(1)III(2)IV(1) and megacomplex MCI(2)III(2)IV(2)).</text>
</comment>
<comment type="similarity">
    <text evidence="2 12">Belongs to the UQCRB/QCR7 family.</text>
</comment>
<evidence type="ECO:0000256" key="6">
    <source>
        <dbReference type="ARBA" id="ARBA00022792"/>
    </source>
</evidence>
<dbReference type="OrthoDB" id="425749at2759"/>
<proteinExistence type="inferred from homology"/>
<dbReference type="Gene3D" id="1.10.1090.10">
    <property type="entry name" value="Cytochrome b-c1 complex subunit 7"/>
    <property type="match status" value="1"/>
</dbReference>
<evidence type="ECO:0000256" key="2">
    <source>
        <dbReference type="ARBA" id="ARBA00008554"/>
    </source>
</evidence>
<name>A0A7M7RFP9_STRPU</name>
<evidence type="ECO:0000256" key="11">
    <source>
        <dbReference type="ARBA" id="ARBA00046393"/>
    </source>
</evidence>
<keyword evidence="7 12" id="KW-0249">Electron transport</keyword>
<evidence type="ECO:0000256" key="7">
    <source>
        <dbReference type="ARBA" id="ARBA00022982"/>
    </source>
</evidence>
<dbReference type="FunFam" id="1.10.1090.10:FF:000001">
    <property type="entry name" value="Cytochrome b-c1 complex subunit 7"/>
    <property type="match status" value="1"/>
</dbReference>
<evidence type="ECO:0000256" key="5">
    <source>
        <dbReference type="ARBA" id="ARBA00022660"/>
    </source>
</evidence>
<evidence type="ECO:0000313" key="13">
    <source>
        <dbReference type="EnsemblMetazoa" id="XP_790921"/>
    </source>
</evidence>
<evidence type="ECO:0000256" key="4">
    <source>
        <dbReference type="ARBA" id="ARBA00022448"/>
    </source>
</evidence>
<dbReference type="InterPro" id="IPR003197">
    <property type="entry name" value="QCR7"/>
</dbReference>
<reference evidence="14" key="1">
    <citation type="submission" date="2015-02" db="EMBL/GenBank/DDBJ databases">
        <title>Genome sequencing for Strongylocentrotus purpuratus.</title>
        <authorList>
            <person name="Murali S."/>
            <person name="Liu Y."/>
            <person name="Vee V."/>
            <person name="English A."/>
            <person name="Wang M."/>
            <person name="Skinner E."/>
            <person name="Han Y."/>
            <person name="Muzny D.M."/>
            <person name="Worley K.C."/>
            <person name="Gibbs R.A."/>
        </authorList>
    </citation>
    <scope>NUCLEOTIDE SEQUENCE</scope>
</reference>
<comment type="function">
    <text evidence="12">Component of the ubiquinol-cytochrome c oxidoreductase, a multisubunit transmembrane complex that is part of the mitochondrial electron transport chain which drives oxidative phosphorylation.</text>
</comment>
<dbReference type="GO" id="GO:0005743">
    <property type="term" value="C:mitochondrial inner membrane"/>
    <property type="evidence" value="ECO:0007669"/>
    <property type="project" value="UniProtKB-SubCell"/>
</dbReference>
<dbReference type="Proteomes" id="UP000007110">
    <property type="component" value="Unassembled WGS sequence"/>
</dbReference>
<dbReference type="EnsemblMetazoa" id="XM_785828">
    <property type="protein sequence ID" value="XP_790921"/>
    <property type="gene ID" value="LOC586030"/>
</dbReference>
<dbReference type="KEGG" id="spu:586030"/>
<dbReference type="GeneID" id="586030"/>
<dbReference type="AlphaFoldDB" id="A0A7M7RFP9"/>
<keyword evidence="9 12" id="KW-0472">Membrane</keyword>
<dbReference type="InParanoid" id="A0A7M7RFP9"/>
<dbReference type="PANTHER" id="PTHR12022:SF0">
    <property type="entry name" value="CYTOCHROME B-C1 COMPLEX SUBUNIT 7"/>
    <property type="match status" value="1"/>
</dbReference>
<evidence type="ECO:0000256" key="3">
    <source>
        <dbReference type="ARBA" id="ARBA00016323"/>
    </source>
</evidence>
<dbReference type="PIRSF" id="PIRSF000022">
    <property type="entry name" value="Bc1_14K"/>
    <property type="match status" value="1"/>
</dbReference>
<dbReference type="InterPro" id="IPR036544">
    <property type="entry name" value="QCR7_sf"/>
</dbReference>
<evidence type="ECO:0000256" key="1">
    <source>
        <dbReference type="ARBA" id="ARBA00004443"/>
    </source>
</evidence>
<evidence type="ECO:0000256" key="12">
    <source>
        <dbReference type="PIRNR" id="PIRNR000022"/>
    </source>
</evidence>
<evidence type="ECO:0000256" key="8">
    <source>
        <dbReference type="ARBA" id="ARBA00023128"/>
    </source>
</evidence>
<evidence type="ECO:0000256" key="9">
    <source>
        <dbReference type="ARBA" id="ARBA00023136"/>
    </source>
</evidence>
<evidence type="ECO:0000313" key="14">
    <source>
        <dbReference type="Proteomes" id="UP000007110"/>
    </source>
</evidence>
<dbReference type="OMA" id="PLAQWYT"/>
<keyword evidence="14" id="KW-1185">Reference proteome</keyword>
<evidence type="ECO:0000256" key="10">
    <source>
        <dbReference type="ARBA" id="ARBA00038521"/>
    </source>
</evidence>
<dbReference type="GO" id="GO:0045275">
    <property type="term" value="C:respiratory chain complex III"/>
    <property type="evidence" value="ECO:0000318"/>
    <property type="project" value="GO_Central"/>
</dbReference>
<dbReference type="SUPFAM" id="SSF81524">
    <property type="entry name" value="14 kDa protein of cytochrome bc1 complex (Ubiquinol-cytochrome c reductase)"/>
    <property type="match status" value="1"/>
</dbReference>